<dbReference type="Pfam" id="PF03583">
    <property type="entry name" value="LIP"/>
    <property type="match status" value="1"/>
</dbReference>
<gene>
    <name evidence="1" type="ORF">BWR60_04295</name>
</gene>
<accession>A0A211ZT53</accession>
<dbReference type="PIRSF" id="PIRSF029171">
    <property type="entry name" value="Esterase_LipA"/>
    <property type="match status" value="1"/>
</dbReference>
<dbReference type="STRING" id="1122125.GCA_000423185_05691"/>
<reference evidence="2" key="1">
    <citation type="submission" date="2017-05" db="EMBL/GenBank/DDBJ databases">
        <authorList>
            <person name="Macchi M."/>
            <person name="Festa S."/>
            <person name="Coppotelli B.M."/>
            <person name="Morelli I.S."/>
        </authorList>
    </citation>
    <scope>NUCLEOTIDE SEQUENCE [LARGE SCALE GENOMIC DNA]</scope>
    <source>
        <strain evidence="2">I</strain>
    </source>
</reference>
<evidence type="ECO:0000313" key="2">
    <source>
        <dbReference type="Proteomes" id="UP000196655"/>
    </source>
</evidence>
<dbReference type="PANTHER" id="PTHR34853">
    <property type="match status" value="1"/>
</dbReference>
<dbReference type="InterPro" id="IPR005152">
    <property type="entry name" value="Lipase_secreted"/>
</dbReference>
<dbReference type="Gene3D" id="3.40.50.1820">
    <property type="entry name" value="alpha/beta hydrolase"/>
    <property type="match status" value="2"/>
</dbReference>
<dbReference type="GO" id="GO:0004806">
    <property type="term" value="F:triacylglycerol lipase activity"/>
    <property type="evidence" value="ECO:0007669"/>
    <property type="project" value="InterPro"/>
</dbReference>
<dbReference type="SUPFAM" id="SSF53474">
    <property type="entry name" value="alpha/beta-Hydrolases"/>
    <property type="match status" value="1"/>
</dbReference>
<keyword evidence="2" id="KW-1185">Reference proteome</keyword>
<dbReference type="EMBL" id="NHON01000005">
    <property type="protein sequence ID" value="OWJ68450.1"/>
    <property type="molecule type" value="Genomic_DNA"/>
</dbReference>
<dbReference type="InterPro" id="IPR029058">
    <property type="entry name" value="AB_hydrolase_fold"/>
</dbReference>
<sequence length="394" mass="40717">MLLLGLQPARADDPGLPETVPDAVKAEQSTALPITAFYDTPANLAATRPGDLLRQEAFAGYTLPAGASAIRILYHSVEPDGADVATSGVVLVPAGPVPSGGWPVIAWAHGTSGVARQCAPSAMSDVYYGSEGLSQMLEAGFAVVATDYHGLGTAGAHRYMDKAAQALDVVHSLPAARAAVPGLGHRWVVDGHSQGGAAAWGVAELQAKLQDPDYLGAVAVAGATHLARLVTHPEETAGAGFYLAWIAYAIHTRSPEVKPDDILSAAGMAHYGDVTTRGCWFYGYAAYHGVGTAAMVKPGWGDNASVRGFFDQNAAGAAPIKGPILAIAGEADSAVPLPGIVETVDRACRNGLAVTFRRYPGLDHDPAMGETVPDQLAWIRDRFAGKPAPGNCPG</sequence>
<dbReference type="GO" id="GO:0016042">
    <property type="term" value="P:lipid catabolic process"/>
    <property type="evidence" value="ECO:0007669"/>
    <property type="project" value="InterPro"/>
</dbReference>
<name>A0A211ZT53_9PROT</name>
<dbReference type="PANTHER" id="PTHR34853:SF1">
    <property type="entry name" value="LIPASE 5"/>
    <property type="match status" value="1"/>
</dbReference>
<dbReference type="Proteomes" id="UP000196655">
    <property type="component" value="Unassembled WGS sequence"/>
</dbReference>
<organism evidence="1 2">
    <name type="scientific">Inquilinus limosus</name>
    <dbReference type="NCBI Taxonomy" id="171674"/>
    <lineage>
        <taxon>Bacteria</taxon>
        <taxon>Pseudomonadati</taxon>
        <taxon>Pseudomonadota</taxon>
        <taxon>Alphaproteobacteria</taxon>
        <taxon>Rhodospirillales</taxon>
        <taxon>Rhodospirillaceae</taxon>
        <taxon>Inquilinus</taxon>
    </lineage>
</organism>
<comment type="caution">
    <text evidence="1">The sequence shown here is derived from an EMBL/GenBank/DDBJ whole genome shotgun (WGS) entry which is preliminary data.</text>
</comment>
<proteinExistence type="predicted"/>
<dbReference type="AlphaFoldDB" id="A0A211ZT53"/>
<evidence type="ECO:0008006" key="3">
    <source>
        <dbReference type="Google" id="ProtNLM"/>
    </source>
</evidence>
<protein>
    <recommendedName>
        <fullName evidence="3">Lipase</fullName>
    </recommendedName>
</protein>
<evidence type="ECO:0000313" key="1">
    <source>
        <dbReference type="EMBL" id="OWJ68450.1"/>
    </source>
</evidence>